<organism evidence="2 3">
    <name type="scientific">Paenibacillus odorifer</name>
    <dbReference type="NCBI Taxonomy" id="189426"/>
    <lineage>
        <taxon>Bacteria</taxon>
        <taxon>Bacillati</taxon>
        <taxon>Bacillota</taxon>
        <taxon>Bacilli</taxon>
        <taxon>Bacillales</taxon>
        <taxon>Paenibacillaceae</taxon>
        <taxon>Paenibacillus</taxon>
    </lineage>
</organism>
<dbReference type="RefSeq" id="WP_076300714.1">
    <property type="nucleotide sequence ID" value="NZ_MPTD01000021.1"/>
</dbReference>
<dbReference type="PANTHER" id="PTHR43245">
    <property type="entry name" value="BIFUNCTIONAL POLYMYXIN RESISTANCE PROTEIN ARNA"/>
    <property type="match status" value="1"/>
</dbReference>
<proteinExistence type="predicted"/>
<dbReference type="EMBL" id="MPTD01000021">
    <property type="protein sequence ID" value="OMD46956.1"/>
    <property type="molecule type" value="Genomic_DNA"/>
</dbReference>
<dbReference type="InterPro" id="IPR050177">
    <property type="entry name" value="Lipid_A_modif_metabolic_enz"/>
</dbReference>
<keyword evidence="3" id="KW-1185">Reference proteome</keyword>
<dbReference type="InterPro" id="IPR001509">
    <property type="entry name" value="Epimerase_deHydtase"/>
</dbReference>
<dbReference type="InterPro" id="IPR036291">
    <property type="entry name" value="NAD(P)-bd_dom_sf"/>
</dbReference>
<dbReference type="Pfam" id="PF01370">
    <property type="entry name" value="Epimerase"/>
    <property type="match status" value="1"/>
</dbReference>
<dbReference type="SUPFAM" id="SSF51735">
    <property type="entry name" value="NAD(P)-binding Rossmann-fold domains"/>
    <property type="match status" value="1"/>
</dbReference>
<accession>A0ABX3H911</accession>
<name>A0ABX3H911_9BACL</name>
<evidence type="ECO:0000313" key="3">
    <source>
        <dbReference type="Proteomes" id="UP000187313"/>
    </source>
</evidence>
<dbReference type="Gene3D" id="3.40.50.720">
    <property type="entry name" value="NAD(P)-binding Rossmann-like Domain"/>
    <property type="match status" value="1"/>
</dbReference>
<feature type="domain" description="NAD-dependent epimerase/dehydratase" evidence="1">
    <location>
        <begin position="6"/>
        <end position="208"/>
    </location>
</feature>
<evidence type="ECO:0000313" key="2">
    <source>
        <dbReference type="EMBL" id="OMD46956.1"/>
    </source>
</evidence>
<dbReference type="PANTHER" id="PTHR43245:SF58">
    <property type="entry name" value="BLL5923 PROTEIN"/>
    <property type="match status" value="1"/>
</dbReference>
<reference evidence="2 3" key="1">
    <citation type="submission" date="2016-10" db="EMBL/GenBank/DDBJ databases">
        <title>Paenibacillus species isolates.</title>
        <authorList>
            <person name="Beno S.M."/>
        </authorList>
    </citation>
    <scope>NUCLEOTIDE SEQUENCE [LARGE SCALE GENOMIC DNA]</scope>
    <source>
        <strain evidence="2 3">FSL R5-0923</strain>
    </source>
</reference>
<protein>
    <submittedName>
        <fullName evidence="2">NAD-dependent epimerase</fullName>
    </submittedName>
</protein>
<comment type="caution">
    <text evidence="2">The sequence shown here is derived from an EMBL/GenBank/DDBJ whole genome shotgun (WGS) entry which is preliminary data.</text>
</comment>
<evidence type="ECO:0000259" key="1">
    <source>
        <dbReference type="Pfam" id="PF01370"/>
    </source>
</evidence>
<sequence>MSKRKILITGKGSYVGTNFIKWLEQWPDQYVVVELSVRGTEWKEHDFSNYDVVLHVAGIAHVSTDPSMEQQYYEINRDLAIEVAEKAKEERVKQFIFTSSIIVYGDSSHINKKRIIDRSTIPQPSNFYGNSKLQAEEGISLLESDDFKVVIIRPPMIYGKGSKGNYPKLASYARKLPLFPDIDNERSMLHIDNLCEFIRLMIENNEQGLYFPQNSEYVSTSKLVLLIAQAHSKSIKLTKVFNFILNNGLAIKINLINKVFGNLAYDSRMSIYKTNYQIRNLRESILLTETIDKEG</sequence>
<gene>
    <name evidence="2" type="ORF">BSK51_25780</name>
</gene>
<dbReference type="Proteomes" id="UP000187313">
    <property type="component" value="Unassembled WGS sequence"/>
</dbReference>